<dbReference type="EMBL" id="OU892282">
    <property type="protein sequence ID" value="CAG9769961.1"/>
    <property type="molecule type" value="Genomic_DNA"/>
</dbReference>
<accession>A0A9N9MU17</accession>
<name>A0A9N9MU17_9CUCU</name>
<dbReference type="PANTHER" id="PTHR10174">
    <property type="entry name" value="ALPHA-TOCOPHEROL TRANSFER PROTEIN-RELATED"/>
    <property type="match status" value="1"/>
</dbReference>
<dbReference type="InterPro" id="IPR036865">
    <property type="entry name" value="CRAL-TRIO_dom_sf"/>
</dbReference>
<dbReference type="SMART" id="SM00516">
    <property type="entry name" value="SEC14"/>
    <property type="match status" value="1"/>
</dbReference>
<dbReference type="Gene3D" id="3.40.525.10">
    <property type="entry name" value="CRAL-TRIO lipid binding domain"/>
    <property type="match status" value="1"/>
</dbReference>
<gene>
    <name evidence="2" type="ORF">CEUTPL_LOCUS10431</name>
</gene>
<dbReference type="GO" id="GO:0016020">
    <property type="term" value="C:membrane"/>
    <property type="evidence" value="ECO:0007669"/>
    <property type="project" value="TreeGrafter"/>
</dbReference>
<proteinExistence type="predicted"/>
<dbReference type="AlphaFoldDB" id="A0A9N9MU17"/>
<sequence length="280" mass="33121">MQKLPFFFTAKEIISQGRTTQENLDNIKAWLSSLPPNNFLPGVQDEMIVIFLLSCDNDLDLTKNTITMYYKCKQEGPELYDNREMDREDIKKGMNTIQLSSIPVRTDENYAVHYFRLNDSHYRAFDLIPIMKISYMLLDITQERNLPSGLVVVIDMKGVSLMHLTRIKVSAIRKYFQFLQEGFPLQLKVIHFINAVYFFDKFMNIARAFMKNELVEMVKVHPPSTSQETLFSLVPKKCWPKEYGGDLPSYNDLHEITRKQFEEKQKFWRREQEIRHNLLE</sequence>
<evidence type="ECO:0000259" key="1">
    <source>
        <dbReference type="PROSITE" id="PS50191"/>
    </source>
</evidence>
<protein>
    <recommendedName>
        <fullName evidence="1">CRAL-TRIO domain-containing protein</fullName>
    </recommendedName>
</protein>
<dbReference type="SUPFAM" id="SSF52087">
    <property type="entry name" value="CRAL/TRIO domain"/>
    <property type="match status" value="1"/>
</dbReference>
<dbReference type="Proteomes" id="UP001152799">
    <property type="component" value="Chromosome 6"/>
</dbReference>
<dbReference type="PANTHER" id="PTHR10174:SF213">
    <property type="entry name" value="CRAL-TRIO DOMAIN-CONTAINING PROTEIN"/>
    <property type="match status" value="1"/>
</dbReference>
<feature type="domain" description="CRAL-TRIO" evidence="1">
    <location>
        <begin position="87"/>
        <end position="251"/>
    </location>
</feature>
<evidence type="ECO:0000313" key="3">
    <source>
        <dbReference type="Proteomes" id="UP001152799"/>
    </source>
</evidence>
<keyword evidence="3" id="KW-1185">Reference proteome</keyword>
<dbReference type="OrthoDB" id="1434354at2759"/>
<dbReference type="InterPro" id="IPR036273">
    <property type="entry name" value="CRAL/TRIO_N_dom_sf"/>
</dbReference>
<reference evidence="2" key="1">
    <citation type="submission" date="2022-01" db="EMBL/GenBank/DDBJ databases">
        <authorList>
            <person name="King R."/>
        </authorList>
    </citation>
    <scope>NUCLEOTIDE SEQUENCE</scope>
</reference>
<dbReference type="PROSITE" id="PS50191">
    <property type="entry name" value="CRAL_TRIO"/>
    <property type="match status" value="1"/>
</dbReference>
<dbReference type="InterPro" id="IPR001251">
    <property type="entry name" value="CRAL-TRIO_dom"/>
</dbReference>
<dbReference type="CDD" id="cd00170">
    <property type="entry name" value="SEC14"/>
    <property type="match status" value="1"/>
</dbReference>
<dbReference type="Pfam" id="PF00650">
    <property type="entry name" value="CRAL_TRIO"/>
    <property type="match status" value="1"/>
</dbReference>
<dbReference type="GO" id="GO:1902936">
    <property type="term" value="F:phosphatidylinositol bisphosphate binding"/>
    <property type="evidence" value="ECO:0007669"/>
    <property type="project" value="TreeGrafter"/>
</dbReference>
<dbReference type="SUPFAM" id="SSF46938">
    <property type="entry name" value="CRAL/TRIO N-terminal domain"/>
    <property type="match status" value="1"/>
</dbReference>
<dbReference type="PRINTS" id="PR00180">
    <property type="entry name" value="CRETINALDHBP"/>
</dbReference>
<evidence type="ECO:0000313" key="2">
    <source>
        <dbReference type="EMBL" id="CAG9769961.1"/>
    </source>
</evidence>
<organism evidence="2 3">
    <name type="scientific">Ceutorhynchus assimilis</name>
    <name type="common">cabbage seed weevil</name>
    <dbReference type="NCBI Taxonomy" id="467358"/>
    <lineage>
        <taxon>Eukaryota</taxon>
        <taxon>Metazoa</taxon>
        <taxon>Ecdysozoa</taxon>
        <taxon>Arthropoda</taxon>
        <taxon>Hexapoda</taxon>
        <taxon>Insecta</taxon>
        <taxon>Pterygota</taxon>
        <taxon>Neoptera</taxon>
        <taxon>Endopterygota</taxon>
        <taxon>Coleoptera</taxon>
        <taxon>Polyphaga</taxon>
        <taxon>Cucujiformia</taxon>
        <taxon>Curculionidae</taxon>
        <taxon>Ceutorhynchinae</taxon>
        <taxon>Ceutorhynchus</taxon>
    </lineage>
</organism>